<dbReference type="Gene3D" id="3.40.50.300">
    <property type="entry name" value="P-loop containing nucleotide triphosphate hydrolases"/>
    <property type="match status" value="2"/>
</dbReference>
<keyword evidence="14" id="KW-1185">Reference proteome</keyword>
<dbReference type="GO" id="GO:0005634">
    <property type="term" value="C:nucleus"/>
    <property type="evidence" value="ECO:0007669"/>
    <property type="project" value="TreeGrafter"/>
</dbReference>
<dbReference type="CDD" id="cd17920">
    <property type="entry name" value="DEXHc_RecQ"/>
    <property type="match status" value="1"/>
</dbReference>
<dbReference type="AlphaFoldDB" id="A0A8B8AMS1"/>
<dbReference type="PANTHER" id="PTHR13710:SF153">
    <property type="entry name" value="RECQ-LIKE DNA HELICASE BLM"/>
    <property type="match status" value="1"/>
</dbReference>
<evidence type="ECO:0000259" key="12">
    <source>
        <dbReference type="PROSITE" id="PS51192"/>
    </source>
</evidence>
<dbReference type="Pfam" id="PF00270">
    <property type="entry name" value="DEAD"/>
    <property type="match status" value="1"/>
</dbReference>
<evidence type="ECO:0000256" key="9">
    <source>
        <dbReference type="ARBA" id="ARBA00034617"/>
    </source>
</evidence>
<dbReference type="GeneID" id="111102809"/>
<dbReference type="PANTHER" id="PTHR13710">
    <property type="entry name" value="DNA HELICASE RECQ FAMILY MEMBER"/>
    <property type="match status" value="1"/>
</dbReference>
<dbReference type="GO" id="GO:0016787">
    <property type="term" value="F:hydrolase activity"/>
    <property type="evidence" value="ECO:0007669"/>
    <property type="project" value="UniProtKB-KW"/>
</dbReference>
<dbReference type="GO" id="GO:0003677">
    <property type="term" value="F:DNA binding"/>
    <property type="evidence" value="ECO:0007669"/>
    <property type="project" value="UniProtKB-KW"/>
</dbReference>
<evidence type="ECO:0000313" key="15">
    <source>
        <dbReference type="RefSeq" id="XP_022291389.1"/>
    </source>
</evidence>
<dbReference type="SMART" id="SM00490">
    <property type="entry name" value="HELICc"/>
    <property type="match status" value="1"/>
</dbReference>
<dbReference type="InterPro" id="IPR014001">
    <property type="entry name" value="Helicase_ATP-bd"/>
</dbReference>
<evidence type="ECO:0000256" key="8">
    <source>
        <dbReference type="ARBA" id="ARBA00023242"/>
    </source>
</evidence>
<evidence type="ECO:0000256" key="4">
    <source>
        <dbReference type="ARBA" id="ARBA00022806"/>
    </source>
</evidence>
<reference evidence="15" key="1">
    <citation type="submission" date="2025-08" db="UniProtKB">
        <authorList>
            <consortium name="RefSeq"/>
        </authorList>
    </citation>
    <scope>IDENTIFICATION</scope>
    <source>
        <tissue evidence="15">Whole sample</tissue>
    </source>
</reference>
<dbReference type="InterPro" id="IPR004589">
    <property type="entry name" value="DNA_helicase_ATP-dep_RecQ"/>
</dbReference>
<evidence type="ECO:0000256" key="7">
    <source>
        <dbReference type="ARBA" id="ARBA00023235"/>
    </source>
</evidence>
<dbReference type="GO" id="GO:0005737">
    <property type="term" value="C:cytoplasm"/>
    <property type="evidence" value="ECO:0007669"/>
    <property type="project" value="TreeGrafter"/>
</dbReference>
<evidence type="ECO:0000259" key="13">
    <source>
        <dbReference type="PROSITE" id="PS51194"/>
    </source>
</evidence>
<keyword evidence="6" id="KW-0238">DNA-binding</keyword>
<feature type="domain" description="Helicase ATP-binding" evidence="12">
    <location>
        <begin position="28"/>
        <end position="212"/>
    </location>
</feature>
<feature type="domain" description="Helicase C-terminal" evidence="13">
    <location>
        <begin position="239"/>
        <end position="411"/>
    </location>
</feature>
<evidence type="ECO:0000256" key="2">
    <source>
        <dbReference type="ARBA" id="ARBA00022741"/>
    </source>
</evidence>
<keyword evidence="8" id="KW-0539">Nucleus</keyword>
<dbReference type="InterPro" id="IPR027417">
    <property type="entry name" value="P-loop_NTPase"/>
</dbReference>
<keyword evidence="4" id="KW-0347">Helicase</keyword>
<evidence type="ECO:0000256" key="1">
    <source>
        <dbReference type="ARBA" id="ARBA00005446"/>
    </source>
</evidence>
<dbReference type="GO" id="GO:0000724">
    <property type="term" value="P:double-strand break repair via homologous recombination"/>
    <property type="evidence" value="ECO:0007669"/>
    <property type="project" value="TreeGrafter"/>
</dbReference>
<dbReference type="InterPro" id="IPR001650">
    <property type="entry name" value="Helicase_C-like"/>
</dbReference>
<comment type="similarity">
    <text evidence="1">Belongs to the helicase family. RecQ subfamily.</text>
</comment>
<keyword evidence="3" id="KW-0378">Hydrolase</keyword>
<name>A0A8B8AMS1_CRAVI</name>
<dbReference type="KEGG" id="cvn:111102809"/>
<evidence type="ECO:0000256" key="5">
    <source>
        <dbReference type="ARBA" id="ARBA00022840"/>
    </source>
</evidence>
<proteinExistence type="inferred from homology"/>
<dbReference type="SMART" id="SM00487">
    <property type="entry name" value="DEXDc"/>
    <property type="match status" value="1"/>
</dbReference>
<dbReference type="GO" id="GO:0005694">
    <property type="term" value="C:chromosome"/>
    <property type="evidence" value="ECO:0007669"/>
    <property type="project" value="TreeGrafter"/>
</dbReference>
<comment type="catalytic activity">
    <reaction evidence="9">
        <text>Couples ATP hydrolysis with the unwinding of duplex DNA by translocating in the 3'-5' direction.</text>
        <dbReference type="EC" id="5.6.2.4"/>
    </reaction>
</comment>
<dbReference type="InterPro" id="IPR011545">
    <property type="entry name" value="DEAD/DEAH_box_helicase_dom"/>
</dbReference>
<accession>A0A8B8AMS1</accession>
<gene>
    <name evidence="15" type="primary">LOC111102809</name>
</gene>
<keyword evidence="5" id="KW-0067">ATP-binding</keyword>
<dbReference type="Proteomes" id="UP000694844">
    <property type="component" value="Chromosome 7"/>
</dbReference>
<evidence type="ECO:0000256" key="6">
    <source>
        <dbReference type="ARBA" id="ARBA00023125"/>
    </source>
</evidence>
<sequence length="435" mass="49605">MSEFEDVMKKAVTFYGDIKLKKEQLEVLEAVYEGRDCVAVLPTGFGKSVIFHLIPYLTPQPKTVIVVAPITALMEDQLQSLSEKEISACSISMDGTFYNTVSQEDGCIKTVSMNHFDIADFRLVYAHPETVTTNSRIRKLLLTKRFQEIVCCIVIDEVHMVSEWGDSFRPSFSKLGELTAIFTRIPHLALTATATPKCVEQLCEILQLRNVKLVFSNPDRPNIYYEVKTRLPNIKKYDKYDDLIMLLCTELKSLKSNFPVTICYMDSLESLAYCYLFAEEFLGEVAYDPKEQIPENRIFAMFHKDYTNKMKTHIITELRKPEPKIRLVLATVALGMGLNAPAVTHIVHFRPPTSLEKYMQESGRAGRGGQLSKATLYFNNSDIAANRPGMTDEMRHYCRSDEICLRLLLVKHFGFDKTLYTGDKKDCCSHCRKTA</sequence>
<evidence type="ECO:0000313" key="14">
    <source>
        <dbReference type="Proteomes" id="UP000694844"/>
    </source>
</evidence>
<organism evidence="14 15">
    <name type="scientific">Crassostrea virginica</name>
    <name type="common">Eastern oyster</name>
    <dbReference type="NCBI Taxonomy" id="6565"/>
    <lineage>
        <taxon>Eukaryota</taxon>
        <taxon>Metazoa</taxon>
        <taxon>Spiralia</taxon>
        <taxon>Lophotrochozoa</taxon>
        <taxon>Mollusca</taxon>
        <taxon>Bivalvia</taxon>
        <taxon>Autobranchia</taxon>
        <taxon>Pteriomorphia</taxon>
        <taxon>Ostreida</taxon>
        <taxon>Ostreoidea</taxon>
        <taxon>Ostreidae</taxon>
        <taxon>Crassostrea</taxon>
    </lineage>
</organism>
<evidence type="ECO:0000256" key="11">
    <source>
        <dbReference type="ARBA" id="ARBA00044542"/>
    </source>
</evidence>
<keyword evidence="7" id="KW-0413">Isomerase</keyword>
<dbReference type="GO" id="GO:0043138">
    <property type="term" value="F:3'-5' DNA helicase activity"/>
    <property type="evidence" value="ECO:0007669"/>
    <property type="project" value="UniProtKB-EC"/>
</dbReference>
<keyword evidence="2" id="KW-0547">Nucleotide-binding</keyword>
<dbReference type="Pfam" id="PF00271">
    <property type="entry name" value="Helicase_C"/>
    <property type="match status" value="1"/>
</dbReference>
<dbReference type="PROSITE" id="PS51192">
    <property type="entry name" value="HELICASE_ATP_BIND_1"/>
    <property type="match status" value="1"/>
</dbReference>
<evidence type="ECO:0000256" key="3">
    <source>
        <dbReference type="ARBA" id="ARBA00022801"/>
    </source>
</evidence>
<dbReference type="GO" id="GO:0005524">
    <property type="term" value="F:ATP binding"/>
    <property type="evidence" value="ECO:0007669"/>
    <property type="project" value="UniProtKB-KW"/>
</dbReference>
<dbReference type="NCBIfam" id="TIGR00614">
    <property type="entry name" value="recQ_fam"/>
    <property type="match status" value="1"/>
</dbReference>
<dbReference type="GO" id="GO:0009378">
    <property type="term" value="F:four-way junction helicase activity"/>
    <property type="evidence" value="ECO:0007669"/>
    <property type="project" value="TreeGrafter"/>
</dbReference>
<dbReference type="PROSITE" id="PS51194">
    <property type="entry name" value="HELICASE_CTER"/>
    <property type="match status" value="1"/>
</dbReference>
<protein>
    <recommendedName>
        <fullName evidence="10">DNA 3'-5' helicase</fullName>
        <ecNumber evidence="10">5.6.2.4</ecNumber>
    </recommendedName>
    <alternativeName>
        <fullName evidence="11">DNA 3'-5' helicase BLM</fullName>
    </alternativeName>
</protein>
<dbReference type="SUPFAM" id="SSF52540">
    <property type="entry name" value="P-loop containing nucleoside triphosphate hydrolases"/>
    <property type="match status" value="1"/>
</dbReference>
<dbReference type="OrthoDB" id="5982332at2759"/>
<dbReference type="EC" id="5.6.2.4" evidence="10"/>
<dbReference type="RefSeq" id="XP_022291389.1">
    <property type="nucleotide sequence ID" value="XM_022435681.1"/>
</dbReference>
<evidence type="ECO:0000256" key="10">
    <source>
        <dbReference type="ARBA" id="ARBA00034808"/>
    </source>
</evidence>